<dbReference type="AlphaFoldDB" id="A0A1X6P5L1"/>
<feature type="region of interest" description="Disordered" evidence="3">
    <location>
        <begin position="1"/>
        <end position="23"/>
    </location>
</feature>
<protein>
    <recommendedName>
        <fullName evidence="4">CS domain-containing protein</fullName>
    </recommendedName>
</protein>
<dbReference type="InterPro" id="IPR007052">
    <property type="entry name" value="CS_dom"/>
</dbReference>
<gene>
    <name evidence="5" type="ORF">BU14_0216s0024</name>
</gene>
<keyword evidence="2" id="KW-0963">Cytoplasm</keyword>
<dbReference type="Gene3D" id="2.60.40.790">
    <property type="match status" value="1"/>
</dbReference>
<proteinExistence type="predicted"/>
<dbReference type="GO" id="GO:0051082">
    <property type="term" value="F:unfolded protein binding"/>
    <property type="evidence" value="ECO:0007669"/>
    <property type="project" value="TreeGrafter"/>
</dbReference>
<dbReference type="SUPFAM" id="SSF49764">
    <property type="entry name" value="HSP20-like chaperones"/>
    <property type="match status" value="1"/>
</dbReference>
<dbReference type="OrthoDB" id="416217at2759"/>
<dbReference type="PANTHER" id="PTHR12356:SF3">
    <property type="entry name" value="NUCLEAR MIGRATION PROTEIN NUDC"/>
    <property type="match status" value="1"/>
</dbReference>
<dbReference type="PANTHER" id="PTHR12356">
    <property type="entry name" value="NUCLEAR MOVEMENT PROTEIN NUDC"/>
    <property type="match status" value="1"/>
</dbReference>
<keyword evidence="6" id="KW-1185">Reference proteome</keyword>
<evidence type="ECO:0000313" key="6">
    <source>
        <dbReference type="Proteomes" id="UP000218209"/>
    </source>
</evidence>
<evidence type="ECO:0000256" key="3">
    <source>
        <dbReference type="SAM" id="MobiDB-lite"/>
    </source>
</evidence>
<name>A0A1X6P5L1_PORUM</name>
<evidence type="ECO:0000259" key="4">
    <source>
        <dbReference type="PROSITE" id="PS51203"/>
    </source>
</evidence>
<dbReference type="Proteomes" id="UP000218209">
    <property type="component" value="Unassembled WGS sequence"/>
</dbReference>
<accession>A0A1X6P5L1</accession>
<feature type="region of interest" description="Disordered" evidence="3">
    <location>
        <begin position="229"/>
        <end position="261"/>
    </location>
</feature>
<comment type="subcellular location">
    <subcellularLocation>
        <location evidence="1">Cytoplasm</location>
    </subcellularLocation>
</comment>
<organism evidence="5 6">
    <name type="scientific">Porphyra umbilicalis</name>
    <name type="common">Purple laver</name>
    <name type="synonym">Red alga</name>
    <dbReference type="NCBI Taxonomy" id="2786"/>
    <lineage>
        <taxon>Eukaryota</taxon>
        <taxon>Rhodophyta</taxon>
        <taxon>Bangiophyceae</taxon>
        <taxon>Bangiales</taxon>
        <taxon>Bangiaceae</taxon>
        <taxon>Porphyra</taxon>
    </lineage>
</organism>
<dbReference type="Pfam" id="PF04969">
    <property type="entry name" value="CS"/>
    <property type="match status" value="1"/>
</dbReference>
<dbReference type="GO" id="GO:0005737">
    <property type="term" value="C:cytoplasm"/>
    <property type="evidence" value="ECO:0007669"/>
    <property type="project" value="UniProtKB-SubCell"/>
</dbReference>
<dbReference type="PROSITE" id="PS51203">
    <property type="entry name" value="CS"/>
    <property type="match status" value="1"/>
</dbReference>
<evidence type="ECO:0000313" key="5">
    <source>
        <dbReference type="EMBL" id="OSX75933.1"/>
    </source>
</evidence>
<dbReference type="CDD" id="cd06467">
    <property type="entry name" value="p23_NUDC_like"/>
    <property type="match status" value="1"/>
</dbReference>
<dbReference type="InterPro" id="IPR037898">
    <property type="entry name" value="NudC_fam"/>
</dbReference>
<sequence>MADTDGESSKVAPSAGNGSTTSRYTWTQTLTDVHVSVPLAAGTRARDLTVTIAPTHLRVVGPSGTLLDDALHAPVKDEDAMWQVDAAAHTLDVYLDKVQAQSWWPRVCAGDPAVDVSKVSPENSKLSDLDGETRAMVEKMMLDQRRRAAGQPTTDEAAAAAAAAKMGLHGGAPHAPCKCPRGRVHNGGGWVTRAAAGATSPRRPPFVGDHRHTPTRPCRAVAAWFPATGSTAPPWPRAPAARLGATRSPTARPRAVSKNGK</sequence>
<dbReference type="InterPro" id="IPR008978">
    <property type="entry name" value="HSP20-like_chaperone"/>
</dbReference>
<dbReference type="GO" id="GO:0006457">
    <property type="term" value="P:protein folding"/>
    <property type="evidence" value="ECO:0007669"/>
    <property type="project" value="TreeGrafter"/>
</dbReference>
<evidence type="ECO:0000256" key="2">
    <source>
        <dbReference type="ARBA" id="ARBA00022490"/>
    </source>
</evidence>
<feature type="domain" description="CS" evidence="4">
    <location>
        <begin position="19"/>
        <end position="108"/>
    </location>
</feature>
<reference evidence="5 6" key="1">
    <citation type="submission" date="2017-03" db="EMBL/GenBank/DDBJ databases">
        <title>WGS assembly of Porphyra umbilicalis.</title>
        <authorList>
            <person name="Brawley S.H."/>
            <person name="Blouin N.A."/>
            <person name="Ficko-Blean E."/>
            <person name="Wheeler G.L."/>
            <person name="Lohr M."/>
            <person name="Goodson H.V."/>
            <person name="Jenkins J.W."/>
            <person name="Blaby-Haas C.E."/>
            <person name="Helliwell K.E."/>
            <person name="Chan C."/>
            <person name="Marriage T."/>
            <person name="Bhattacharya D."/>
            <person name="Klein A.S."/>
            <person name="Badis Y."/>
            <person name="Brodie J."/>
            <person name="Cao Y."/>
            <person name="Collen J."/>
            <person name="Dittami S.M."/>
            <person name="Gachon C.M."/>
            <person name="Green B.R."/>
            <person name="Karpowicz S."/>
            <person name="Kim J.W."/>
            <person name="Kudahl U."/>
            <person name="Lin S."/>
            <person name="Michel G."/>
            <person name="Mittag M."/>
            <person name="Olson B.J."/>
            <person name="Pangilinan J."/>
            <person name="Peng Y."/>
            <person name="Qiu H."/>
            <person name="Shu S."/>
            <person name="Singer J.T."/>
            <person name="Smith A.G."/>
            <person name="Sprecher B.N."/>
            <person name="Wagner V."/>
            <person name="Wang W."/>
            <person name="Wang Z.-Y."/>
            <person name="Yan J."/>
            <person name="Yarish C."/>
            <person name="Zoeuner-Riek S."/>
            <person name="Zhuang Y."/>
            <person name="Zou Y."/>
            <person name="Lindquist E.A."/>
            <person name="Grimwood J."/>
            <person name="Barry K."/>
            <person name="Rokhsar D.S."/>
            <person name="Schmutz J."/>
            <person name="Stiller J.W."/>
            <person name="Grossman A.R."/>
            <person name="Prochnik S.E."/>
        </authorList>
    </citation>
    <scope>NUCLEOTIDE SEQUENCE [LARGE SCALE GENOMIC DNA]</scope>
    <source>
        <strain evidence="5">4086291</strain>
    </source>
</reference>
<dbReference type="EMBL" id="KV918886">
    <property type="protein sequence ID" value="OSX75933.1"/>
    <property type="molecule type" value="Genomic_DNA"/>
</dbReference>
<dbReference type="FunFam" id="2.60.40.790:FF:000001">
    <property type="entry name" value="Nuclear migration protein nudC"/>
    <property type="match status" value="1"/>
</dbReference>
<evidence type="ECO:0000256" key="1">
    <source>
        <dbReference type="ARBA" id="ARBA00004496"/>
    </source>
</evidence>